<keyword evidence="1" id="KW-0812">Transmembrane</keyword>
<dbReference type="Proteomes" id="UP001330812">
    <property type="component" value="Chromosome"/>
</dbReference>
<dbReference type="EMBL" id="CP142149">
    <property type="protein sequence ID" value="WSE26146.1"/>
    <property type="molecule type" value="Genomic_DNA"/>
</dbReference>
<accession>A0ABZ1HUW8</accession>
<dbReference type="RefSeq" id="WP_326565114.1">
    <property type="nucleotide sequence ID" value="NZ_CP142149.1"/>
</dbReference>
<evidence type="ECO:0000256" key="1">
    <source>
        <dbReference type="SAM" id="Phobius"/>
    </source>
</evidence>
<protein>
    <submittedName>
        <fullName evidence="2">Uncharacterized protein</fullName>
    </submittedName>
</protein>
<evidence type="ECO:0000313" key="2">
    <source>
        <dbReference type="EMBL" id="WSE26146.1"/>
    </source>
</evidence>
<reference evidence="2 3" key="1">
    <citation type="journal article" date="2015" name="Int. J. Syst. Evol. Microbiol.">
        <title>Amycolatopsis rhabdoformis sp. nov., an actinomycete isolated from a tropical forest soil.</title>
        <authorList>
            <person name="Souza W.R."/>
            <person name="Silva R.E."/>
            <person name="Goodfellow M."/>
            <person name="Busarakam K."/>
            <person name="Figueiro F.S."/>
            <person name="Ferreira D."/>
            <person name="Rodrigues-Filho E."/>
            <person name="Moraes L.A.B."/>
            <person name="Zucchi T.D."/>
        </authorList>
    </citation>
    <scope>NUCLEOTIDE SEQUENCE [LARGE SCALE GENOMIC DNA]</scope>
    <source>
        <strain evidence="2 3">NCIMB 14900</strain>
    </source>
</reference>
<organism evidence="2 3">
    <name type="scientific">Amycolatopsis rhabdoformis</name>
    <dbReference type="NCBI Taxonomy" id="1448059"/>
    <lineage>
        <taxon>Bacteria</taxon>
        <taxon>Bacillati</taxon>
        <taxon>Actinomycetota</taxon>
        <taxon>Actinomycetes</taxon>
        <taxon>Pseudonocardiales</taxon>
        <taxon>Pseudonocardiaceae</taxon>
        <taxon>Amycolatopsis</taxon>
    </lineage>
</organism>
<proteinExistence type="predicted"/>
<keyword evidence="1" id="KW-1133">Transmembrane helix</keyword>
<feature type="transmembrane region" description="Helical" evidence="1">
    <location>
        <begin position="83"/>
        <end position="108"/>
    </location>
</feature>
<keyword evidence="3" id="KW-1185">Reference proteome</keyword>
<gene>
    <name evidence="2" type="ORF">VSH64_25050</name>
</gene>
<sequence length="132" mass="14584">MPKIMEKLRWRVASLLDRSPKFCWSSLVDWSMFSGDGRTLRDCMTGRECAADRDTEPDGSCYCGKFRKDEAPKRRLTEKQTDVLVAIAGALALIVVIVVVSLGALAAVTHATPDPTMTVCRPQYGTCTEANR</sequence>
<evidence type="ECO:0000313" key="3">
    <source>
        <dbReference type="Proteomes" id="UP001330812"/>
    </source>
</evidence>
<keyword evidence="1" id="KW-0472">Membrane</keyword>
<name>A0ABZ1HUW8_9PSEU</name>